<dbReference type="EMBL" id="VSSQ01001532">
    <property type="protein sequence ID" value="MPM09127.1"/>
    <property type="molecule type" value="Genomic_DNA"/>
</dbReference>
<dbReference type="InterPro" id="IPR023210">
    <property type="entry name" value="NADP_OxRdtase_dom"/>
</dbReference>
<dbReference type="PANTHER" id="PTHR43364">
    <property type="entry name" value="NADH-SPECIFIC METHYLGLYOXAL REDUCTASE-RELATED"/>
    <property type="match status" value="1"/>
</dbReference>
<comment type="caution">
    <text evidence="3">The sequence shown here is derived from an EMBL/GenBank/DDBJ whole genome shotgun (WGS) entry which is preliminary data.</text>
</comment>
<gene>
    <name evidence="3" type="primary">tas_3</name>
    <name evidence="3" type="ORF">SDC9_55443</name>
</gene>
<sequence length="302" mass="33427">MSFGHRADYQMSETMYKLCRERGINFFDCANVYQSGTAEEYLGSFIHAERDKVVITTKAFSPMGDDPNQRGSSAKNLRRSLEESLTRLKTDYVDVFFLHGFDDQTDEMEILRTLDTLHREGKFLSVGVSNHAAFQVERLLWTAKLEHLVGIHAIQPMYNIAKRMAEVELLPMAQKEGLAVMTYSPLGGGLLTGRYGIGKEGSGRLVENPAYSKRYGGPFYEQVATDFSALSKEIGIKEPTLAVAWVMANPGVTCPIIGAANDGQLSDSLAALDVVLSSEVMKRIDVISPPLPPAHDRSEVQK</sequence>
<accession>A0A644WZI6</accession>
<evidence type="ECO:0000313" key="3">
    <source>
        <dbReference type="EMBL" id="MPM09127.1"/>
    </source>
</evidence>
<dbReference type="Gene3D" id="3.20.20.100">
    <property type="entry name" value="NADP-dependent oxidoreductase domain"/>
    <property type="match status" value="1"/>
</dbReference>
<dbReference type="InterPro" id="IPR050523">
    <property type="entry name" value="AKR_Detox_Biosynth"/>
</dbReference>
<name>A0A644WZI6_9ZZZZ</name>
<dbReference type="PANTHER" id="PTHR43364:SF4">
    <property type="entry name" value="NAD(P)-LINKED OXIDOREDUCTASE SUPERFAMILY PROTEIN"/>
    <property type="match status" value="1"/>
</dbReference>
<organism evidence="3">
    <name type="scientific">bioreactor metagenome</name>
    <dbReference type="NCBI Taxonomy" id="1076179"/>
    <lineage>
        <taxon>unclassified sequences</taxon>
        <taxon>metagenomes</taxon>
        <taxon>ecological metagenomes</taxon>
    </lineage>
</organism>
<dbReference type="AlphaFoldDB" id="A0A644WZI6"/>
<feature type="domain" description="NADP-dependent oxidoreductase" evidence="2">
    <location>
        <begin position="7"/>
        <end position="287"/>
    </location>
</feature>
<proteinExistence type="predicted"/>
<dbReference type="SUPFAM" id="SSF51430">
    <property type="entry name" value="NAD(P)-linked oxidoreductase"/>
    <property type="match status" value="1"/>
</dbReference>
<dbReference type="InterPro" id="IPR036812">
    <property type="entry name" value="NAD(P)_OxRdtase_dom_sf"/>
</dbReference>
<reference evidence="3" key="1">
    <citation type="submission" date="2019-08" db="EMBL/GenBank/DDBJ databases">
        <authorList>
            <person name="Kucharzyk K."/>
            <person name="Murdoch R.W."/>
            <person name="Higgins S."/>
            <person name="Loffler F."/>
        </authorList>
    </citation>
    <scope>NUCLEOTIDE SEQUENCE</scope>
</reference>
<protein>
    <submittedName>
        <fullName evidence="3">Protein tas</fullName>
    </submittedName>
</protein>
<dbReference type="GO" id="GO:0005829">
    <property type="term" value="C:cytosol"/>
    <property type="evidence" value="ECO:0007669"/>
    <property type="project" value="TreeGrafter"/>
</dbReference>
<dbReference type="Pfam" id="PF00248">
    <property type="entry name" value="Aldo_ket_red"/>
    <property type="match status" value="1"/>
</dbReference>
<keyword evidence="1" id="KW-0560">Oxidoreductase</keyword>
<dbReference type="GO" id="GO:0016491">
    <property type="term" value="F:oxidoreductase activity"/>
    <property type="evidence" value="ECO:0007669"/>
    <property type="project" value="UniProtKB-KW"/>
</dbReference>
<evidence type="ECO:0000259" key="2">
    <source>
        <dbReference type="Pfam" id="PF00248"/>
    </source>
</evidence>
<evidence type="ECO:0000256" key="1">
    <source>
        <dbReference type="ARBA" id="ARBA00023002"/>
    </source>
</evidence>